<reference evidence="1 2" key="1">
    <citation type="submission" date="2016-06" db="EMBL/GenBank/DDBJ databases">
        <title>First insights into the genetic diversity and population structure of in the Bacillus cereus group bacteria from diverse marine environments.</title>
        <authorList>
            <person name="Liu Y."/>
            <person name="Lai Q."/>
            <person name="Shao Z."/>
        </authorList>
    </citation>
    <scope>NUCLEOTIDE SEQUENCE [LARGE SCALE GENOMIC DNA]</scope>
    <source>
        <strain evidence="1 2">N35-10-2</strain>
    </source>
</reference>
<protein>
    <submittedName>
        <fullName evidence="1">Uncharacterized protein</fullName>
    </submittedName>
</protein>
<dbReference type="Proteomes" id="UP000181873">
    <property type="component" value="Unassembled WGS sequence"/>
</dbReference>
<sequence>MMQRIPHRMGEIYLLLIYIWIPERMHLNRSYSKCLHIMNGHLKFFIIKGIYIENGKYYM</sequence>
<organism evidence="1 2">
    <name type="scientific">Bacillus albus</name>
    <dbReference type="NCBI Taxonomy" id="2026189"/>
    <lineage>
        <taxon>Bacteria</taxon>
        <taxon>Bacillati</taxon>
        <taxon>Bacillota</taxon>
        <taxon>Bacilli</taxon>
        <taxon>Bacillales</taxon>
        <taxon>Bacillaceae</taxon>
        <taxon>Bacillus</taxon>
        <taxon>Bacillus cereus group</taxon>
    </lineage>
</organism>
<proteinExistence type="predicted"/>
<evidence type="ECO:0000313" key="2">
    <source>
        <dbReference type="Proteomes" id="UP000181873"/>
    </source>
</evidence>
<comment type="caution">
    <text evidence="1">The sequence shown here is derived from an EMBL/GenBank/DDBJ whole genome shotgun (WGS) entry which is preliminary data.</text>
</comment>
<gene>
    <name evidence="1" type="ORF">BAU25_28140</name>
</gene>
<dbReference type="EMBL" id="MAOE01000044">
    <property type="protein sequence ID" value="OJD67707.1"/>
    <property type="molecule type" value="Genomic_DNA"/>
</dbReference>
<accession>A0A1J9UEK9</accession>
<name>A0A1J9UEK9_9BACI</name>
<dbReference type="AlphaFoldDB" id="A0A1J9UEK9"/>
<evidence type="ECO:0000313" key="1">
    <source>
        <dbReference type="EMBL" id="OJD67707.1"/>
    </source>
</evidence>